<organism evidence="1">
    <name type="scientific">marine sediment metagenome</name>
    <dbReference type="NCBI Taxonomy" id="412755"/>
    <lineage>
        <taxon>unclassified sequences</taxon>
        <taxon>metagenomes</taxon>
        <taxon>ecological metagenomes</taxon>
    </lineage>
</organism>
<reference evidence="1" key="1">
    <citation type="journal article" date="2015" name="Nature">
        <title>Complex archaea that bridge the gap between prokaryotes and eukaryotes.</title>
        <authorList>
            <person name="Spang A."/>
            <person name="Saw J.H."/>
            <person name="Jorgensen S.L."/>
            <person name="Zaremba-Niedzwiedzka K."/>
            <person name="Martijn J."/>
            <person name="Lind A.E."/>
            <person name="van Eijk R."/>
            <person name="Schleper C."/>
            <person name="Guy L."/>
            <person name="Ettema T.J."/>
        </authorList>
    </citation>
    <scope>NUCLEOTIDE SEQUENCE</scope>
</reference>
<accession>A0A0F8WQ57</accession>
<comment type="caution">
    <text evidence="1">The sequence shown here is derived from an EMBL/GenBank/DDBJ whole genome shotgun (WGS) entry which is preliminary data.</text>
</comment>
<name>A0A0F8WQ57_9ZZZZ</name>
<gene>
    <name evidence="1" type="ORF">LCGC14_3038220</name>
</gene>
<protein>
    <submittedName>
        <fullName evidence="1">Uncharacterized protein</fullName>
    </submittedName>
</protein>
<dbReference type="EMBL" id="LAZR01063665">
    <property type="protein sequence ID" value="KKK59057.1"/>
    <property type="molecule type" value="Genomic_DNA"/>
</dbReference>
<evidence type="ECO:0000313" key="1">
    <source>
        <dbReference type="EMBL" id="KKK59057.1"/>
    </source>
</evidence>
<sequence>MKVIICGMVISILLSVFALSSHAQDNGWQERLRQHEQDFNKMKKEHSLIYRMVSELYIKRMGYKKYEKLVLTPEVKNER</sequence>
<dbReference type="AlphaFoldDB" id="A0A0F8WQ57"/>
<proteinExistence type="predicted"/>